<sequence>MADPGDDENMERPEGAEGGHSSSDELGYELVEEEELIDTVWEASEVHPKREFPRIGFGRGGEHPDVPPPRVRLTDRPTRASSSTAAQTDEPSEEQERPQAEGGQASAPAPEEEPKQKVPLKRRISQSLQRMRFRRSGGDSPEKRKQKEKKNDS</sequence>
<evidence type="ECO:0000313" key="2">
    <source>
        <dbReference type="EMBL" id="KAF8782540.1"/>
    </source>
</evidence>
<dbReference type="OrthoDB" id="10507594at2759"/>
<dbReference type="EMBL" id="JABXBU010001863">
    <property type="protein sequence ID" value="KAF8782540.1"/>
    <property type="molecule type" value="Genomic_DNA"/>
</dbReference>
<name>A0A8T0EWS3_ARGBR</name>
<reference evidence="2" key="2">
    <citation type="submission" date="2020-06" db="EMBL/GenBank/DDBJ databases">
        <authorList>
            <person name="Sheffer M."/>
        </authorList>
    </citation>
    <scope>NUCLEOTIDE SEQUENCE</scope>
</reference>
<keyword evidence="3" id="KW-1185">Reference proteome</keyword>
<comment type="caution">
    <text evidence="2">The sequence shown here is derived from an EMBL/GenBank/DDBJ whole genome shotgun (WGS) entry which is preliminary data.</text>
</comment>
<feature type="compositionally biased region" description="Acidic residues" evidence="1">
    <location>
        <begin position="26"/>
        <end position="37"/>
    </location>
</feature>
<organism evidence="2 3">
    <name type="scientific">Argiope bruennichi</name>
    <name type="common">Wasp spider</name>
    <name type="synonym">Aranea bruennichi</name>
    <dbReference type="NCBI Taxonomy" id="94029"/>
    <lineage>
        <taxon>Eukaryota</taxon>
        <taxon>Metazoa</taxon>
        <taxon>Ecdysozoa</taxon>
        <taxon>Arthropoda</taxon>
        <taxon>Chelicerata</taxon>
        <taxon>Arachnida</taxon>
        <taxon>Araneae</taxon>
        <taxon>Araneomorphae</taxon>
        <taxon>Entelegynae</taxon>
        <taxon>Araneoidea</taxon>
        <taxon>Araneidae</taxon>
        <taxon>Argiope</taxon>
    </lineage>
</organism>
<feature type="region of interest" description="Disordered" evidence="1">
    <location>
        <begin position="1"/>
        <end position="153"/>
    </location>
</feature>
<feature type="compositionally biased region" description="Polar residues" evidence="1">
    <location>
        <begin position="79"/>
        <end position="89"/>
    </location>
</feature>
<dbReference type="AlphaFoldDB" id="A0A8T0EWS3"/>
<dbReference type="Proteomes" id="UP000807504">
    <property type="component" value="Unassembled WGS sequence"/>
</dbReference>
<evidence type="ECO:0008006" key="4">
    <source>
        <dbReference type="Google" id="ProtNLM"/>
    </source>
</evidence>
<evidence type="ECO:0000256" key="1">
    <source>
        <dbReference type="SAM" id="MobiDB-lite"/>
    </source>
</evidence>
<reference evidence="2" key="1">
    <citation type="journal article" date="2020" name="bioRxiv">
        <title>Chromosome-level reference genome of the European wasp spider Argiope bruennichi: a resource for studies on range expansion and evolutionary adaptation.</title>
        <authorList>
            <person name="Sheffer M.M."/>
            <person name="Hoppe A."/>
            <person name="Krehenwinkel H."/>
            <person name="Uhl G."/>
            <person name="Kuss A.W."/>
            <person name="Jensen L."/>
            <person name="Jensen C."/>
            <person name="Gillespie R.G."/>
            <person name="Hoff K.J."/>
            <person name="Prost S."/>
        </authorList>
    </citation>
    <scope>NUCLEOTIDE SEQUENCE</scope>
</reference>
<feature type="compositionally biased region" description="Basic and acidic residues" evidence="1">
    <location>
        <begin position="136"/>
        <end position="153"/>
    </location>
</feature>
<accession>A0A8T0EWS3</accession>
<proteinExistence type="predicted"/>
<protein>
    <recommendedName>
        <fullName evidence="4">PAXIP1-associated glutamate-rich protein 1</fullName>
    </recommendedName>
</protein>
<gene>
    <name evidence="2" type="ORF">HNY73_012809</name>
</gene>
<feature type="compositionally biased region" description="Basic and acidic residues" evidence="1">
    <location>
        <begin position="44"/>
        <end position="53"/>
    </location>
</feature>
<evidence type="ECO:0000313" key="3">
    <source>
        <dbReference type="Proteomes" id="UP000807504"/>
    </source>
</evidence>